<dbReference type="InterPro" id="IPR011016">
    <property type="entry name" value="Znf_RING-CH"/>
</dbReference>
<keyword evidence="1" id="KW-0479">Metal-binding</keyword>
<keyword evidence="8" id="KW-1185">Reference proteome</keyword>
<dbReference type="EMBL" id="JAMWBK010000011">
    <property type="protein sequence ID" value="KAJ8901325.1"/>
    <property type="molecule type" value="Genomic_DNA"/>
</dbReference>
<evidence type="ECO:0000313" key="8">
    <source>
        <dbReference type="Proteomes" id="UP001157974"/>
    </source>
</evidence>
<dbReference type="PANTHER" id="PTHR45676:SF41">
    <property type="entry name" value="RING-H2 FINGER PROTEIN ATL66"/>
    <property type="match status" value="1"/>
</dbReference>
<dbReference type="InterPro" id="IPR001841">
    <property type="entry name" value="Znf_RING"/>
</dbReference>
<sequence length="139" mass="15344">MNRWALGGLFLITLPVFAFAAYVLYICIFKRGFMRGTEETEANNVPTIDQVATEEQTIMLLEKIPDCEVGPPDKGEVCAICLESFEGNNAKIFAAPICHHPFHIPCIGKWVHTKAETTCPICKAQFIAENDPESPLSGT</sequence>
<reference evidence="7 8" key="1">
    <citation type="journal article" date="2023" name="Nat. Commun.">
        <title>Origin of minicircular mitochondrial genomes in red algae.</title>
        <authorList>
            <person name="Lee Y."/>
            <person name="Cho C.H."/>
            <person name="Lee Y.M."/>
            <person name="Park S.I."/>
            <person name="Yang J.H."/>
            <person name="West J.A."/>
            <person name="Bhattacharya D."/>
            <person name="Yoon H.S."/>
        </authorList>
    </citation>
    <scope>NUCLEOTIDE SEQUENCE [LARGE SCALE GENOMIC DNA]</scope>
    <source>
        <strain evidence="7 8">CCMP1338</strain>
        <tissue evidence="7">Whole cell</tissue>
    </source>
</reference>
<dbReference type="InterPro" id="IPR013083">
    <property type="entry name" value="Znf_RING/FYVE/PHD"/>
</dbReference>
<dbReference type="SUPFAM" id="SSF57850">
    <property type="entry name" value="RING/U-box"/>
    <property type="match status" value="1"/>
</dbReference>
<keyword evidence="5" id="KW-0812">Transmembrane</keyword>
<keyword evidence="3" id="KW-0862">Zinc</keyword>
<evidence type="ECO:0000313" key="7">
    <source>
        <dbReference type="EMBL" id="KAJ8901325.1"/>
    </source>
</evidence>
<feature type="transmembrane region" description="Helical" evidence="5">
    <location>
        <begin position="6"/>
        <end position="28"/>
    </location>
</feature>
<dbReference type="GO" id="GO:0008270">
    <property type="term" value="F:zinc ion binding"/>
    <property type="evidence" value="ECO:0007669"/>
    <property type="project" value="UniProtKB-KW"/>
</dbReference>
<evidence type="ECO:0000256" key="2">
    <source>
        <dbReference type="ARBA" id="ARBA00022771"/>
    </source>
</evidence>
<dbReference type="PANTHER" id="PTHR45676">
    <property type="entry name" value="RING-H2 FINGER PROTEIN ATL51-RELATED"/>
    <property type="match status" value="1"/>
</dbReference>
<evidence type="ECO:0000259" key="6">
    <source>
        <dbReference type="PROSITE" id="PS50089"/>
    </source>
</evidence>
<evidence type="ECO:0000256" key="3">
    <source>
        <dbReference type="ARBA" id="ARBA00022833"/>
    </source>
</evidence>
<evidence type="ECO:0000256" key="5">
    <source>
        <dbReference type="SAM" id="Phobius"/>
    </source>
</evidence>
<gene>
    <name evidence="7" type="ORF">NDN08_007173</name>
</gene>
<evidence type="ECO:0000256" key="4">
    <source>
        <dbReference type="PROSITE-ProRule" id="PRU00175"/>
    </source>
</evidence>
<evidence type="ECO:0000256" key="1">
    <source>
        <dbReference type="ARBA" id="ARBA00022723"/>
    </source>
</evidence>
<comment type="caution">
    <text evidence="7">The sequence shown here is derived from an EMBL/GenBank/DDBJ whole genome shotgun (WGS) entry which is preliminary data.</text>
</comment>
<dbReference type="Proteomes" id="UP001157974">
    <property type="component" value="Unassembled WGS sequence"/>
</dbReference>
<proteinExistence type="predicted"/>
<name>A0AAV8UFR5_9RHOD</name>
<dbReference type="SMART" id="SM00744">
    <property type="entry name" value="RINGv"/>
    <property type="match status" value="1"/>
</dbReference>
<feature type="domain" description="RING-type" evidence="6">
    <location>
        <begin position="78"/>
        <end position="123"/>
    </location>
</feature>
<organism evidence="7 8">
    <name type="scientific">Rhodosorus marinus</name>
    <dbReference type="NCBI Taxonomy" id="101924"/>
    <lineage>
        <taxon>Eukaryota</taxon>
        <taxon>Rhodophyta</taxon>
        <taxon>Stylonematophyceae</taxon>
        <taxon>Stylonematales</taxon>
        <taxon>Stylonemataceae</taxon>
        <taxon>Rhodosorus</taxon>
    </lineage>
</organism>
<keyword evidence="5" id="KW-0472">Membrane</keyword>
<dbReference type="Gene3D" id="3.30.40.10">
    <property type="entry name" value="Zinc/RING finger domain, C3HC4 (zinc finger)"/>
    <property type="match status" value="1"/>
</dbReference>
<dbReference type="PROSITE" id="PS50089">
    <property type="entry name" value="ZF_RING_2"/>
    <property type="match status" value="1"/>
</dbReference>
<dbReference type="SMART" id="SM00184">
    <property type="entry name" value="RING"/>
    <property type="match status" value="1"/>
</dbReference>
<keyword evidence="2 4" id="KW-0863">Zinc-finger</keyword>
<dbReference type="Pfam" id="PF13639">
    <property type="entry name" value="zf-RING_2"/>
    <property type="match status" value="1"/>
</dbReference>
<accession>A0AAV8UFR5</accession>
<dbReference type="AlphaFoldDB" id="A0AAV8UFR5"/>
<keyword evidence="5" id="KW-1133">Transmembrane helix</keyword>
<protein>
    <recommendedName>
        <fullName evidence="6">RING-type domain-containing protein</fullName>
    </recommendedName>
</protein>